<reference evidence="2" key="2">
    <citation type="submission" date="2015-01" db="EMBL/GenBank/DDBJ databases">
        <title>Evolutionary Origins and Diversification of the Mycorrhizal Mutualists.</title>
        <authorList>
            <consortium name="DOE Joint Genome Institute"/>
            <consortium name="Mycorrhizal Genomics Consortium"/>
            <person name="Kohler A."/>
            <person name="Kuo A."/>
            <person name="Nagy L.G."/>
            <person name="Floudas D."/>
            <person name="Copeland A."/>
            <person name="Barry K.W."/>
            <person name="Cichocki N."/>
            <person name="Veneault-Fourrey C."/>
            <person name="LaButti K."/>
            <person name="Lindquist E.A."/>
            <person name="Lipzen A."/>
            <person name="Lundell T."/>
            <person name="Morin E."/>
            <person name="Murat C."/>
            <person name="Riley R."/>
            <person name="Ohm R."/>
            <person name="Sun H."/>
            <person name="Tunlid A."/>
            <person name="Henrissat B."/>
            <person name="Grigoriev I.V."/>
            <person name="Hibbett D.S."/>
            <person name="Martin F."/>
        </authorList>
    </citation>
    <scope>NUCLEOTIDE SEQUENCE [LARGE SCALE GENOMIC DNA]</scope>
    <source>
        <strain evidence="2">441</strain>
    </source>
</reference>
<organism evidence="1 2">
    <name type="scientific">Pisolithus microcarpus 441</name>
    <dbReference type="NCBI Taxonomy" id="765257"/>
    <lineage>
        <taxon>Eukaryota</taxon>
        <taxon>Fungi</taxon>
        <taxon>Dikarya</taxon>
        <taxon>Basidiomycota</taxon>
        <taxon>Agaricomycotina</taxon>
        <taxon>Agaricomycetes</taxon>
        <taxon>Agaricomycetidae</taxon>
        <taxon>Boletales</taxon>
        <taxon>Sclerodermatineae</taxon>
        <taxon>Pisolithaceae</taxon>
        <taxon>Pisolithus</taxon>
    </lineage>
</organism>
<name>A0A0C9YDH4_9AGAM</name>
<protein>
    <submittedName>
        <fullName evidence="1">Uncharacterized protein</fullName>
    </submittedName>
</protein>
<sequence>MDGLNPIPPALQAAVGLVGQADTAMTSIQNIEAILQPLKLFNSFITTLLNVHPYVQLALGILTGVSQLLINQANLDNEMFGLLTTVKDVYKFLMEKDTCANFDSMQEMLQKISREIKDVVEFIIKYT</sequence>
<evidence type="ECO:0000313" key="1">
    <source>
        <dbReference type="EMBL" id="KIK11844.1"/>
    </source>
</evidence>
<keyword evidence="2" id="KW-1185">Reference proteome</keyword>
<dbReference type="OrthoDB" id="2693510at2759"/>
<evidence type="ECO:0000313" key="2">
    <source>
        <dbReference type="Proteomes" id="UP000054018"/>
    </source>
</evidence>
<accession>A0A0C9YDH4</accession>
<dbReference type="STRING" id="765257.A0A0C9YDH4"/>
<dbReference type="Proteomes" id="UP000054018">
    <property type="component" value="Unassembled WGS sequence"/>
</dbReference>
<dbReference type="HOGENOM" id="CLU_1971396_0_0_1"/>
<reference evidence="1 2" key="1">
    <citation type="submission" date="2014-04" db="EMBL/GenBank/DDBJ databases">
        <authorList>
            <consortium name="DOE Joint Genome Institute"/>
            <person name="Kuo A."/>
            <person name="Kohler A."/>
            <person name="Costa M.D."/>
            <person name="Nagy L.G."/>
            <person name="Floudas D."/>
            <person name="Copeland A."/>
            <person name="Barry K.W."/>
            <person name="Cichocki N."/>
            <person name="Veneault-Fourrey C."/>
            <person name="LaButti K."/>
            <person name="Lindquist E.A."/>
            <person name="Lipzen A."/>
            <person name="Lundell T."/>
            <person name="Morin E."/>
            <person name="Murat C."/>
            <person name="Sun H."/>
            <person name="Tunlid A."/>
            <person name="Henrissat B."/>
            <person name="Grigoriev I.V."/>
            <person name="Hibbett D.S."/>
            <person name="Martin F."/>
            <person name="Nordberg H.P."/>
            <person name="Cantor M.N."/>
            <person name="Hua S.X."/>
        </authorList>
    </citation>
    <scope>NUCLEOTIDE SEQUENCE [LARGE SCALE GENOMIC DNA]</scope>
    <source>
        <strain evidence="1 2">441</strain>
    </source>
</reference>
<gene>
    <name evidence="1" type="ORF">PISMIDRAFT_19183</name>
</gene>
<dbReference type="AlphaFoldDB" id="A0A0C9YDH4"/>
<proteinExistence type="predicted"/>
<dbReference type="EMBL" id="KN834150">
    <property type="protein sequence ID" value="KIK11844.1"/>
    <property type="molecule type" value="Genomic_DNA"/>
</dbReference>